<name>A0A6C0EC67_9ZZZZ</name>
<dbReference type="EMBL" id="MN739784">
    <property type="protein sequence ID" value="QHT26322.1"/>
    <property type="molecule type" value="Genomic_DNA"/>
</dbReference>
<organism evidence="1">
    <name type="scientific">viral metagenome</name>
    <dbReference type="NCBI Taxonomy" id="1070528"/>
    <lineage>
        <taxon>unclassified sequences</taxon>
        <taxon>metagenomes</taxon>
        <taxon>organismal metagenomes</taxon>
    </lineage>
</organism>
<reference evidence="1" key="1">
    <citation type="journal article" date="2020" name="Nature">
        <title>Giant virus diversity and host interactions through global metagenomics.</title>
        <authorList>
            <person name="Schulz F."/>
            <person name="Roux S."/>
            <person name="Paez-Espino D."/>
            <person name="Jungbluth S."/>
            <person name="Walsh D.A."/>
            <person name="Denef V.J."/>
            <person name="McMahon K.D."/>
            <person name="Konstantinidis K.T."/>
            <person name="Eloe-Fadrosh E.A."/>
            <person name="Kyrpides N.C."/>
            <person name="Woyke T."/>
        </authorList>
    </citation>
    <scope>NUCLEOTIDE SEQUENCE</scope>
    <source>
        <strain evidence="1">GVMAG-M-3300023179-27</strain>
    </source>
</reference>
<sequence length="39" mass="4159">MIGILVIPPTTITSSISETVKLHASNVSSTLFIESNNRS</sequence>
<evidence type="ECO:0000313" key="1">
    <source>
        <dbReference type="EMBL" id="QHT26322.1"/>
    </source>
</evidence>
<protein>
    <submittedName>
        <fullName evidence="1">Uncharacterized protein</fullName>
    </submittedName>
</protein>
<proteinExistence type="predicted"/>
<accession>A0A6C0EC67</accession>
<dbReference type="AlphaFoldDB" id="A0A6C0EC67"/>